<keyword evidence="2 5" id="KW-0812">Transmembrane</keyword>
<gene>
    <name evidence="6" type="ORF">LTR05_003870</name>
</gene>
<dbReference type="EMBL" id="JAVRRJ010000003">
    <property type="protein sequence ID" value="KAK5086702.1"/>
    <property type="molecule type" value="Genomic_DNA"/>
</dbReference>
<dbReference type="InterPro" id="IPR036259">
    <property type="entry name" value="MFS_trans_sf"/>
</dbReference>
<evidence type="ECO:0000256" key="4">
    <source>
        <dbReference type="ARBA" id="ARBA00023136"/>
    </source>
</evidence>
<comment type="caution">
    <text evidence="6">The sequence shown here is derived from an EMBL/GenBank/DDBJ whole genome shotgun (WGS) entry which is preliminary data.</text>
</comment>
<comment type="subcellular location">
    <subcellularLocation>
        <location evidence="1">Membrane</location>
        <topology evidence="1">Multi-pass membrane protein</topology>
    </subcellularLocation>
</comment>
<dbReference type="InterPro" id="IPR050360">
    <property type="entry name" value="MFS_Sugar_Transporters"/>
</dbReference>
<dbReference type="Pfam" id="PF00083">
    <property type="entry name" value="Sugar_tr"/>
    <property type="match status" value="1"/>
</dbReference>
<dbReference type="AlphaFoldDB" id="A0AAN7T1R7"/>
<organism evidence="6 7">
    <name type="scientific">Lithohypha guttulata</name>
    <dbReference type="NCBI Taxonomy" id="1690604"/>
    <lineage>
        <taxon>Eukaryota</taxon>
        <taxon>Fungi</taxon>
        <taxon>Dikarya</taxon>
        <taxon>Ascomycota</taxon>
        <taxon>Pezizomycotina</taxon>
        <taxon>Eurotiomycetes</taxon>
        <taxon>Chaetothyriomycetidae</taxon>
        <taxon>Chaetothyriales</taxon>
        <taxon>Trichomeriaceae</taxon>
        <taxon>Lithohypha</taxon>
    </lineage>
</organism>
<feature type="transmembrane region" description="Helical" evidence="5">
    <location>
        <begin position="95"/>
        <end position="113"/>
    </location>
</feature>
<feature type="transmembrane region" description="Helical" evidence="5">
    <location>
        <begin position="20"/>
        <end position="48"/>
    </location>
</feature>
<feature type="transmembrane region" description="Helical" evidence="5">
    <location>
        <begin position="60"/>
        <end position="83"/>
    </location>
</feature>
<accession>A0AAN7T1R7</accession>
<sequence>MAISLMIMGGLGLPDPITFGYKVGIIAMLCLMTTGFSIGYAPLVYVVSSEVPALRLRDKTLRLGFFINVLFNFAVNFSIPYLIYDRYAGLQSKVGFIFGSIACICVVFTYFFVPECRGKSLEQVDHMFREGVPLRHFHKHEFSAFEHASGKEDIEKISVRGKEVEDVQR</sequence>
<dbReference type="PANTHER" id="PTHR48022">
    <property type="entry name" value="PLASTIDIC GLUCOSE TRANSPORTER 4"/>
    <property type="match status" value="1"/>
</dbReference>
<evidence type="ECO:0000256" key="1">
    <source>
        <dbReference type="ARBA" id="ARBA00004141"/>
    </source>
</evidence>
<evidence type="ECO:0008006" key="8">
    <source>
        <dbReference type="Google" id="ProtNLM"/>
    </source>
</evidence>
<proteinExistence type="predicted"/>
<keyword evidence="4 5" id="KW-0472">Membrane</keyword>
<evidence type="ECO:0000256" key="3">
    <source>
        <dbReference type="ARBA" id="ARBA00022989"/>
    </source>
</evidence>
<keyword evidence="7" id="KW-1185">Reference proteome</keyword>
<dbReference type="Proteomes" id="UP001309876">
    <property type="component" value="Unassembled WGS sequence"/>
</dbReference>
<dbReference type="Gene3D" id="1.20.1250.20">
    <property type="entry name" value="MFS general substrate transporter like domains"/>
    <property type="match status" value="1"/>
</dbReference>
<keyword evidence="3 5" id="KW-1133">Transmembrane helix</keyword>
<evidence type="ECO:0000313" key="7">
    <source>
        <dbReference type="Proteomes" id="UP001309876"/>
    </source>
</evidence>
<dbReference type="GO" id="GO:0016020">
    <property type="term" value="C:membrane"/>
    <property type="evidence" value="ECO:0007669"/>
    <property type="project" value="UniProtKB-SubCell"/>
</dbReference>
<evidence type="ECO:0000256" key="2">
    <source>
        <dbReference type="ARBA" id="ARBA00022692"/>
    </source>
</evidence>
<evidence type="ECO:0000256" key="5">
    <source>
        <dbReference type="SAM" id="Phobius"/>
    </source>
</evidence>
<reference evidence="6 7" key="1">
    <citation type="submission" date="2023-08" db="EMBL/GenBank/DDBJ databases">
        <title>Black Yeasts Isolated from many extreme environments.</title>
        <authorList>
            <person name="Coleine C."/>
            <person name="Stajich J.E."/>
            <person name="Selbmann L."/>
        </authorList>
    </citation>
    <scope>NUCLEOTIDE SEQUENCE [LARGE SCALE GENOMIC DNA]</scope>
    <source>
        <strain evidence="6 7">CCFEE 5910</strain>
    </source>
</reference>
<evidence type="ECO:0000313" key="6">
    <source>
        <dbReference type="EMBL" id="KAK5086702.1"/>
    </source>
</evidence>
<dbReference type="InterPro" id="IPR005828">
    <property type="entry name" value="MFS_sugar_transport-like"/>
</dbReference>
<name>A0AAN7T1R7_9EURO</name>
<dbReference type="PANTHER" id="PTHR48022:SF2">
    <property type="entry name" value="PLASTIDIC GLUCOSE TRANSPORTER 4"/>
    <property type="match status" value="1"/>
</dbReference>
<dbReference type="GO" id="GO:0005351">
    <property type="term" value="F:carbohydrate:proton symporter activity"/>
    <property type="evidence" value="ECO:0007669"/>
    <property type="project" value="TreeGrafter"/>
</dbReference>
<protein>
    <recommendedName>
        <fullName evidence="8">Major facilitator superfamily (MFS) profile domain-containing protein</fullName>
    </recommendedName>
</protein>
<dbReference type="SUPFAM" id="SSF103473">
    <property type="entry name" value="MFS general substrate transporter"/>
    <property type="match status" value="1"/>
</dbReference>